<evidence type="ECO:0000256" key="2">
    <source>
        <dbReference type="ARBA" id="ARBA00008821"/>
    </source>
</evidence>
<feature type="transmembrane region" description="Helical" evidence="9">
    <location>
        <begin position="54"/>
        <end position="74"/>
    </location>
</feature>
<sequence>MENDNISKVDENVKSDVAAEKPEHELKQEEIPEIQASVISDVDEKLPLSKSIPLGFQHTVIAVLAAIPVPLIIGSNVGLSPEQSRYFVSAIIFTAGISSILAAVGVIPRTSPKIPMIMGANFAVITVVSSALSNAPTISQGFQVVAGSTMVAGLFCFLISGFWAKLQRFFPPIVVGTNLMVLGTALLPNTFHWMMADNAYNPGAAMEPRVLGLAFGVFLFHVIISKYLKGILGNLTLLIALLVGTIAAGFMGMVDFSSVSSAPWFGLILPFHYGVPRVELQTTLAFLIVMILGMVEVSGTSMGIHDIANKEMTHKQFGRTLKTLGINTFASGLFNGVQPTAFVQNVGVLDLSKVTSRFTTAIAGGMLLLIGLVPKFSALISAIPKPVLGGLGFAIFGIIIGSAVNLLKQVDFNGNQNMLIIGIAVGIGMLPEVYPSFYANFPEMVQMILGSGILSGALAAILLNMFFNFKDIIKPEKVDN</sequence>
<evidence type="ECO:0000256" key="4">
    <source>
        <dbReference type="ARBA" id="ARBA00022475"/>
    </source>
</evidence>
<comment type="similarity">
    <text evidence="2">Belongs to the nucleobase:cation symporter-2 (NCS2) (TC 2.A.40) family.</text>
</comment>
<feature type="transmembrane region" description="Helical" evidence="9">
    <location>
        <begin position="444"/>
        <end position="467"/>
    </location>
</feature>
<proteinExistence type="inferred from homology"/>
<dbReference type="NCBIfam" id="NF037981">
    <property type="entry name" value="NCS2_1"/>
    <property type="match status" value="1"/>
</dbReference>
<evidence type="ECO:0000256" key="5">
    <source>
        <dbReference type="ARBA" id="ARBA00022692"/>
    </source>
</evidence>
<keyword evidence="5 9" id="KW-0812">Transmembrane</keyword>
<evidence type="ECO:0000313" key="11">
    <source>
        <dbReference type="Proteomes" id="UP000774130"/>
    </source>
</evidence>
<feature type="transmembrane region" description="Helical" evidence="9">
    <location>
        <begin position="170"/>
        <end position="190"/>
    </location>
</feature>
<gene>
    <name evidence="10" type="ORF">KUA55_10650</name>
</gene>
<dbReference type="PANTHER" id="PTHR42810">
    <property type="entry name" value="PURINE PERMEASE C1399.01C-RELATED"/>
    <property type="match status" value="1"/>
</dbReference>
<feature type="transmembrane region" description="Helical" evidence="9">
    <location>
        <begin position="284"/>
        <end position="304"/>
    </location>
</feature>
<evidence type="ECO:0000256" key="6">
    <source>
        <dbReference type="ARBA" id="ARBA00022989"/>
    </source>
</evidence>
<keyword evidence="7 9" id="KW-0472">Membrane</keyword>
<protein>
    <submittedName>
        <fullName evidence="10">Purine permease</fullName>
    </submittedName>
</protein>
<dbReference type="Pfam" id="PF00860">
    <property type="entry name" value="Xan_ur_permease"/>
    <property type="match status" value="1"/>
</dbReference>
<feature type="transmembrane region" description="Helical" evidence="9">
    <location>
        <begin position="144"/>
        <end position="163"/>
    </location>
</feature>
<comment type="subcellular location">
    <subcellularLocation>
        <location evidence="1">Cell membrane</location>
        <topology evidence="1">Multi-pass membrane protein</topology>
    </subcellularLocation>
</comment>
<feature type="transmembrane region" description="Helical" evidence="9">
    <location>
        <begin position="235"/>
        <end position="254"/>
    </location>
</feature>
<keyword evidence="4" id="KW-1003">Cell membrane</keyword>
<evidence type="ECO:0000256" key="3">
    <source>
        <dbReference type="ARBA" id="ARBA00022448"/>
    </source>
</evidence>
<accession>A0ABS6TDY6</accession>
<feature type="transmembrane region" description="Helical" evidence="9">
    <location>
        <begin position="361"/>
        <end position="381"/>
    </location>
</feature>
<organism evidence="10 11">
    <name type="scientific">Enterococcus alishanensis</name>
    <dbReference type="NCBI Taxonomy" id="1303817"/>
    <lineage>
        <taxon>Bacteria</taxon>
        <taxon>Bacillati</taxon>
        <taxon>Bacillota</taxon>
        <taxon>Bacilli</taxon>
        <taxon>Lactobacillales</taxon>
        <taxon>Enterococcaceae</taxon>
        <taxon>Enterococcus</taxon>
    </lineage>
</organism>
<evidence type="ECO:0000313" key="10">
    <source>
        <dbReference type="EMBL" id="MBV7391141.1"/>
    </source>
</evidence>
<feature type="transmembrane region" description="Helical" evidence="9">
    <location>
        <begin position="387"/>
        <end position="407"/>
    </location>
</feature>
<keyword evidence="11" id="KW-1185">Reference proteome</keyword>
<dbReference type="Proteomes" id="UP000774130">
    <property type="component" value="Unassembled WGS sequence"/>
</dbReference>
<keyword evidence="3" id="KW-0813">Transport</keyword>
<name>A0ABS6TDY6_9ENTE</name>
<dbReference type="InterPro" id="IPR006042">
    <property type="entry name" value="Xan_ur_permease"/>
</dbReference>
<feature type="transmembrane region" description="Helical" evidence="9">
    <location>
        <begin position="210"/>
        <end position="228"/>
    </location>
</feature>
<dbReference type="EMBL" id="JAHUZB010000004">
    <property type="protein sequence ID" value="MBV7391141.1"/>
    <property type="molecule type" value="Genomic_DNA"/>
</dbReference>
<dbReference type="InterPro" id="IPR006043">
    <property type="entry name" value="NCS2"/>
</dbReference>
<evidence type="ECO:0000256" key="8">
    <source>
        <dbReference type="SAM" id="MobiDB-lite"/>
    </source>
</evidence>
<keyword evidence="6 9" id="KW-1133">Transmembrane helix</keyword>
<evidence type="ECO:0000256" key="9">
    <source>
        <dbReference type="SAM" id="Phobius"/>
    </source>
</evidence>
<feature type="region of interest" description="Disordered" evidence="8">
    <location>
        <begin position="1"/>
        <end position="27"/>
    </location>
</feature>
<evidence type="ECO:0000256" key="1">
    <source>
        <dbReference type="ARBA" id="ARBA00004651"/>
    </source>
</evidence>
<comment type="caution">
    <text evidence="10">The sequence shown here is derived from an EMBL/GenBank/DDBJ whole genome shotgun (WGS) entry which is preliminary data.</text>
</comment>
<feature type="transmembrane region" description="Helical" evidence="9">
    <location>
        <begin position="419"/>
        <end position="438"/>
    </location>
</feature>
<dbReference type="PANTHER" id="PTHR42810:SF4">
    <property type="entry name" value="URIC ACID TRANSPORTER UACT"/>
    <property type="match status" value="1"/>
</dbReference>
<feature type="transmembrane region" description="Helical" evidence="9">
    <location>
        <begin position="86"/>
        <end position="107"/>
    </location>
</feature>
<reference evidence="10 11" key="1">
    <citation type="submission" date="2021-06" db="EMBL/GenBank/DDBJ databases">
        <title>Enterococcus alishanensis sp. nov., a novel lactic acid bacterium isolated from fresh coffee beans.</title>
        <authorList>
            <person name="Chen Y.-S."/>
        </authorList>
    </citation>
    <scope>NUCLEOTIDE SEQUENCE [LARGE SCALE GENOMIC DNA]</scope>
    <source>
        <strain evidence="10 11">ALS3</strain>
    </source>
</reference>
<evidence type="ECO:0000256" key="7">
    <source>
        <dbReference type="ARBA" id="ARBA00023136"/>
    </source>
</evidence>
<dbReference type="PROSITE" id="PS01116">
    <property type="entry name" value="XANTH_URACIL_PERMASE"/>
    <property type="match status" value="1"/>
</dbReference>
<dbReference type="RefSeq" id="WP_218326235.1">
    <property type="nucleotide sequence ID" value="NZ_JAHUZB010000004.1"/>
</dbReference>